<protein>
    <submittedName>
        <fullName evidence="4">Arylsulfatase</fullName>
        <ecNumber evidence="4">3.1.6.1</ecNumber>
    </submittedName>
</protein>
<dbReference type="RefSeq" id="WP_146529438.1">
    <property type="nucleotide sequence ID" value="NZ_SJPV01000010.1"/>
</dbReference>
<feature type="signal peptide" evidence="2">
    <location>
        <begin position="1"/>
        <end position="28"/>
    </location>
</feature>
<organism evidence="4 5">
    <name type="scientific">Novipirellula artificiosorum</name>
    <dbReference type="NCBI Taxonomy" id="2528016"/>
    <lineage>
        <taxon>Bacteria</taxon>
        <taxon>Pseudomonadati</taxon>
        <taxon>Planctomycetota</taxon>
        <taxon>Planctomycetia</taxon>
        <taxon>Pirellulales</taxon>
        <taxon>Pirellulaceae</taxon>
        <taxon>Novipirellula</taxon>
    </lineage>
</organism>
<dbReference type="PANTHER" id="PTHR43751">
    <property type="entry name" value="SULFATASE"/>
    <property type="match status" value="1"/>
</dbReference>
<accession>A0A5C6DAN1</accession>
<proteinExistence type="predicted"/>
<dbReference type="PANTHER" id="PTHR43751:SF1">
    <property type="entry name" value="SULFATASE ATSG-RELATED"/>
    <property type="match status" value="1"/>
</dbReference>
<feature type="domain" description="Sulfatase N-terminal" evidence="3">
    <location>
        <begin position="167"/>
        <end position="308"/>
    </location>
</feature>
<dbReference type="SUPFAM" id="SSF53649">
    <property type="entry name" value="Alkaline phosphatase-like"/>
    <property type="match status" value="1"/>
</dbReference>
<dbReference type="Pfam" id="PF00884">
    <property type="entry name" value="Sulfatase"/>
    <property type="match status" value="2"/>
</dbReference>
<gene>
    <name evidence="4" type="ORF">Poly41_49370</name>
</gene>
<evidence type="ECO:0000256" key="2">
    <source>
        <dbReference type="SAM" id="SignalP"/>
    </source>
</evidence>
<sequence length="485" mass="54260" precursor="true">MPTKMMKTKFSKLTVILFYAIIGGGGGAAGADSEMKGSKPNIVFFLGDDQSKFDHSTYGNVAVPTPTTDALAKEGLVFERAFTGQAICAPSRSMLYTGLYPLRNGCFINHSPIRPGVQTLPKYLSDLGYTVVLAGKSHVNPDAQFPWSIRMEPVQEEGLPRPSIPIQEMDKLMKDQGSKPFCLMIASEFPHGPYFDESPYKADDVSLPPFADSTEEAKKKATLYYASIAQKERELASVLKLLEKHGIEDQTIVFYADDHGVTRGKYTAYDSGLNVAFIVRWPGNVPPGRTNALSSFADFVPTVIELAGGTPPEDLDGMSLLPILEKGEGKQHEYVYGVTVNQGIIYRHVFPQRSVHDGRYHYIFNFNSMERLERERAKGNEVNYFIEKGASKYRHLPEEMLFDTQSDPHELSNLAGRPEMADVQQSLKTELFRWMKEQNDYLSEDGPLPFLQTNKKFSLDRADEGHPIPKRMIGSLKGKTIDPHR</sequence>
<dbReference type="AlphaFoldDB" id="A0A5C6DAN1"/>
<dbReference type="EMBL" id="SJPV01000010">
    <property type="protein sequence ID" value="TWU33185.1"/>
    <property type="molecule type" value="Genomic_DNA"/>
</dbReference>
<keyword evidence="5" id="KW-1185">Reference proteome</keyword>
<dbReference type="Proteomes" id="UP000319143">
    <property type="component" value="Unassembled WGS sequence"/>
</dbReference>
<reference evidence="4 5" key="1">
    <citation type="submission" date="2019-02" db="EMBL/GenBank/DDBJ databases">
        <title>Deep-cultivation of Planctomycetes and their phenomic and genomic characterization uncovers novel biology.</title>
        <authorList>
            <person name="Wiegand S."/>
            <person name="Jogler M."/>
            <person name="Boedeker C."/>
            <person name="Pinto D."/>
            <person name="Vollmers J."/>
            <person name="Rivas-Marin E."/>
            <person name="Kohn T."/>
            <person name="Peeters S.H."/>
            <person name="Heuer A."/>
            <person name="Rast P."/>
            <person name="Oberbeckmann S."/>
            <person name="Bunk B."/>
            <person name="Jeske O."/>
            <person name="Meyerdierks A."/>
            <person name="Storesund J.E."/>
            <person name="Kallscheuer N."/>
            <person name="Luecker S."/>
            <person name="Lage O.M."/>
            <person name="Pohl T."/>
            <person name="Merkel B.J."/>
            <person name="Hornburger P."/>
            <person name="Mueller R.-W."/>
            <person name="Bruemmer F."/>
            <person name="Labrenz M."/>
            <person name="Spormann A.M."/>
            <person name="Op Den Camp H."/>
            <person name="Overmann J."/>
            <person name="Amann R."/>
            <person name="Jetten M.S.M."/>
            <person name="Mascher T."/>
            <person name="Medema M.H."/>
            <person name="Devos D.P."/>
            <person name="Kaster A.-K."/>
            <person name="Ovreas L."/>
            <person name="Rohde M."/>
            <person name="Galperin M.Y."/>
            <person name="Jogler C."/>
        </authorList>
    </citation>
    <scope>NUCLEOTIDE SEQUENCE [LARGE SCALE GENOMIC DNA]</scope>
    <source>
        <strain evidence="4 5">Poly41</strain>
    </source>
</reference>
<feature type="chain" id="PRO_5022718663" evidence="2">
    <location>
        <begin position="29"/>
        <end position="485"/>
    </location>
</feature>
<dbReference type="InterPro" id="IPR000917">
    <property type="entry name" value="Sulfatase_N"/>
</dbReference>
<dbReference type="CDD" id="cd16027">
    <property type="entry name" value="SGSH"/>
    <property type="match status" value="1"/>
</dbReference>
<dbReference type="OrthoDB" id="9803751at2"/>
<comment type="caution">
    <text evidence="4">The sequence shown here is derived from an EMBL/GenBank/DDBJ whole genome shotgun (WGS) entry which is preliminary data.</text>
</comment>
<evidence type="ECO:0000313" key="5">
    <source>
        <dbReference type="Proteomes" id="UP000319143"/>
    </source>
</evidence>
<keyword evidence="4" id="KW-0378">Hydrolase</keyword>
<evidence type="ECO:0000256" key="1">
    <source>
        <dbReference type="SAM" id="MobiDB-lite"/>
    </source>
</evidence>
<evidence type="ECO:0000313" key="4">
    <source>
        <dbReference type="EMBL" id="TWU33185.1"/>
    </source>
</evidence>
<dbReference type="InterPro" id="IPR052701">
    <property type="entry name" value="GAG_Ulvan_Degrading_Sulfatases"/>
</dbReference>
<keyword evidence="2" id="KW-0732">Signal</keyword>
<dbReference type="InterPro" id="IPR017850">
    <property type="entry name" value="Alkaline_phosphatase_core_sf"/>
</dbReference>
<feature type="region of interest" description="Disordered" evidence="1">
    <location>
        <begin position="461"/>
        <end position="485"/>
    </location>
</feature>
<feature type="domain" description="Sulfatase N-terminal" evidence="3">
    <location>
        <begin position="40"/>
        <end position="143"/>
    </location>
</feature>
<dbReference type="Gene3D" id="3.40.720.10">
    <property type="entry name" value="Alkaline Phosphatase, subunit A"/>
    <property type="match status" value="1"/>
</dbReference>
<evidence type="ECO:0000259" key="3">
    <source>
        <dbReference type="Pfam" id="PF00884"/>
    </source>
</evidence>
<dbReference type="EC" id="3.1.6.1" evidence="4"/>
<dbReference type="GO" id="GO:0004065">
    <property type="term" value="F:arylsulfatase activity"/>
    <property type="evidence" value="ECO:0007669"/>
    <property type="project" value="UniProtKB-EC"/>
</dbReference>
<name>A0A5C6DAN1_9BACT</name>